<evidence type="ECO:0000256" key="6">
    <source>
        <dbReference type="ARBA" id="ARBA00022779"/>
    </source>
</evidence>
<evidence type="ECO:0000256" key="4">
    <source>
        <dbReference type="ARBA" id="ARBA00022490"/>
    </source>
</evidence>
<keyword evidence="13" id="KW-1185">Reference proteome</keyword>
<keyword evidence="7 10" id="KW-0378">Hydrolase</keyword>
<evidence type="ECO:0000256" key="5">
    <source>
        <dbReference type="ARBA" id="ARBA00022500"/>
    </source>
</evidence>
<dbReference type="Pfam" id="PF04344">
    <property type="entry name" value="CheZ"/>
    <property type="match status" value="1"/>
</dbReference>
<dbReference type="EMBL" id="CP045871">
    <property type="protein sequence ID" value="QGG80260.1"/>
    <property type="molecule type" value="Genomic_DNA"/>
</dbReference>
<dbReference type="InterPro" id="IPR050992">
    <property type="entry name" value="CheZ_family_phosphatases"/>
</dbReference>
<evidence type="ECO:0000256" key="8">
    <source>
        <dbReference type="ARBA" id="ARBA00022912"/>
    </source>
</evidence>
<reference evidence="12 13" key="1">
    <citation type="submission" date="2019-11" db="EMBL/GenBank/DDBJ databases">
        <authorList>
            <person name="Khan S.A."/>
            <person name="Jeon C.O."/>
            <person name="Chun B.H."/>
        </authorList>
    </citation>
    <scope>NUCLEOTIDE SEQUENCE [LARGE SCALE GENOMIC DNA]</scope>
    <source>
        <strain evidence="12 13">IMCC 1097</strain>
    </source>
</reference>
<evidence type="ECO:0000313" key="13">
    <source>
        <dbReference type="Proteomes" id="UP000388235"/>
    </source>
</evidence>
<feature type="site" description="Enhances dephosphorylation of CheY-P" evidence="11">
    <location>
        <position position="167"/>
    </location>
</feature>
<evidence type="ECO:0000256" key="9">
    <source>
        <dbReference type="ARBA" id="ARBA00029599"/>
    </source>
</evidence>
<sequence length="240" mass="26407">MLDGLSDEQYLRLQQLVQSDDRDGVNDLLARCQQQQYDALFQDVGRLTRSLYDAINSLHTEVQGQSRVEEASDSLSYVIKATQTAAENVLDAVDDAQPYATQLQRRAETLAADWEKLGKRQLSVDEFKALYAQVGNFLSETVDDATVLNERLQAIVLAQDFQDLTGQVLERVITMIREVEQGLVGLVSHAASVDHALGHDAPEKVDKDLSKGVGPQVNAKANDAMASQDDVDDLLSSLGF</sequence>
<comment type="similarity">
    <text evidence="2 10">Belongs to the CheZ family.</text>
</comment>
<proteinExistence type="inferred from homology"/>
<evidence type="ECO:0000256" key="7">
    <source>
        <dbReference type="ARBA" id="ARBA00022801"/>
    </source>
</evidence>
<name>A0A5Q2QEG8_9GAMM</name>
<dbReference type="PIRSF" id="PIRSF002884">
    <property type="entry name" value="CheZ"/>
    <property type="match status" value="1"/>
</dbReference>
<dbReference type="Proteomes" id="UP000388235">
    <property type="component" value="Chromosome"/>
</dbReference>
<protein>
    <recommendedName>
        <fullName evidence="3 10">Protein phosphatase CheZ</fullName>
        <ecNumber evidence="10">3.1.3.-</ecNumber>
    </recommendedName>
    <alternativeName>
        <fullName evidence="9 10">Chemotaxis protein CheZ</fullName>
    </alternativeName>
</protein>
<dbReference type="OrthoDB" id="9773007at2"/>
<dbReference type="GO" id="GO:0009288">
    <property type="term" value="C:bacterial-type flagellum"/>
    <property type="evidence" value="ECO:0007669"/>
    <property type="project" value="InterPro"/>
</dbReference>
<dbReference type="Gene3D" id="1.10.287.500">
    <property type="entry name" value="Helix hairpin bin"/>
    <property type="match status" value="1"/>
</dbReference>
<keyword evidence="4 10" id="KW-0963">Cytoplasm</keyword>
<evidence type="ECO:0000256" key="3">
    <source>
        <dbReference type="ARBA" id="ARBA00018484"/>
    </source>
</evidence>
<dbReference type="GO" id="GO:0097588">
    <property type="term" value="P:archaeal or bacterial-type flagellum-dependent cell motility"/>
    <property type="evidence" value="ECO:0007669"/>
    <property type="project" value="UniProtKB-KW"/>
</dbReference>
<dbReference type="RefSeq" id="WP_153713764.1">
    <property type="nucleotide sequence ID" value="NZ_CP045871.1"/>
</dbReference>
<evidence type="ECO:0000256" key="2">
    <source>
        <dbReference type="ARBA" id="ARBA00005908"/>
    </source>
</evidence>
<organism evidence="12 13">
    <name type="scientific">Litorivicinus lipolyticus</name>
    <dbReference type="NCBI Taxonomy" id="418701"/>
    <lineage>
        <taxon>Bacteria</taxon>
        <taxon>Pseudomonadati</taxon>
        <taxon>Pseudomonadota</taxon>
        <taxon>Gammaproteobacteria</taxon>
        <taxon>Oceanospirillales</taxon>
        <taxon>Litorivicinaceae</taxon>
        <taxon>Litorivicinus</taxon>
    </lineage>
</organism>
<gene>
    <name evidence="12" type="ORF">GH975_06600</name>
</gene>
<accession>A0A5Q2QEG8</accession>
<comment type="subunit">
    <text evidence="10">Homodimer.</text>
</comment>
<dbReference type="GO" id="GO:0005737">
    <property type="term" value="C:cytoplasm"/>
    <property type="evidence" value="ECO:0007669"/>
    <property type="project" value="UniProtKB-SubCell"/>
</dbReference>
<dbReference type="GO" id="GO:0004721">
    <property type="term" value="F:phosphoprotein phosphatase activity"/>
    <property type="evidence" value="ECO:0007669"/>
    <property type="project" value="UniProtKB-KW"/>
</dbReference>
<dbReference type="GO" id="GO:0006935">
    <property type="term" value="P:chemotaxis"/>
    <property type="evidence" value="ECO:0007669"/>
    <property type="project" value="UniProtKB-KW"/>
</dbReference>
<evidence type="ECO:0000256" key="11">
    <source>
        <dbReference type="PIRSR" id="PIRSR002884-1"/>
    </source>
</evidence>
<comment type="subcellular location">
    <subcellularLocation>
        <location evidence="1 10">Cytoplasm</location>
    </subcellularLocation>
</comment>
<evidence type="ECO:0000256" key="10">
    <source>
        <dbReference type="PIRNR" id="PIRNR002884"/>
    </source>
</evidence>
<evidence type="ECO:0000313" key="12">
    <source>
        <dbReference type="EMBL" id="QGG80260.1"/>
    </source>
</evidence>
<dbReference type="PANTHER" id="PTHR43693:SF1">
    <property type="entry name" value="PROTEIN PHOSPHATASE CHEZ"/>
    <property type="match status" value="1"/>
</dbReference>
<keyword evidence="8 10" id="KW-0904">Protein phosphatase</keyword>
<keyword evidence="6 10" id="KW-0283">Flagellar rotation</keyword>
<dbReference type="PANTHER" id="PTHR43693">
    <property type="entry name" value="PROTEIN PHOSPHATASE CHEZ"/>
    <property type="match status" value="1"/>
</dbReference>
<keyword evidence="5 10" id="KW-0145">Chemotaxis</keyword>
<dbReference type="KEGG" id="llp:GH975_06600"/>
<dbReference type="GO" id="GO:0050920">
    <property type="term" value="P:regulation of chemotaxis"/>
    <property type="evidence" value="ECO:0007669"/>
    <property type="project" value="InterPro"/>
</dbReference>
<evidence type="ECO:0000256" key="1">
    <source>
        <dbReference type="ARBA" id="ARBA00004496"/>
    </source>
</evidence>
<dbReference type="AlphaFoldDB" id="A0A5Q2QEG8"/>
<dbReference type="InterPro" id="IPR007439">
    <property type="entry name" value="Chemotax_Pase_CheZ"/>
</dbReference>
<comment type="function">
    <text evidence="10">Plays an important role in bacterial chemotaxis signal transduction pathway by accelerating the dephosphorylation of phosphorylated CheY (CheY-P).</text>
</comment>
<dbReference type="EC" id="3.1.3.-" evidence="10"/>
<dbReference type="SUPFAM" id="SSF75708">
    <property type="entry name" value="Chemotaxis phosphatase CheZ"/>
    <property type="match status" value="1"/>
</dbReference>